<comment type="subcellular location">
    <subcellularLocation>
        <location evidence="1">Cell membrane</location>
        <topology evidence="1">Multi-pass membrane protein</topology>
    </subcellularLocation>
</comment>
<feature type="transmembrane region" description="Helical" evidence="6">
    <location>
        <begin position="288"/>
        <end position="308"/>
    </location>
</feature>
<dbReference type="PANTHER" id="PTHR34857:SF2">
    <property type="entry name" value="SLL0384 PROTEIN"/>
    <property type="match status" value="1"/>
</dbReference>
<keyword evidence="3 6" id="KW-0812">Transmembrane</keyword>
<dbReference type="InterPro" id="IPR051611">
    <property type="entry name" value="ECF_transporter_component"/>
</dbReference>
<dbReference type="RefSeq" id="WP_091831444.1">
    <property type="nucleotide sequence ID" value="NZ_FNZK01000009.1"/>
</dbReference>
<feature type="transmembrane region" description="Helical" evidence="6">
    <location>
        <begin position="69"/>
        <end position="94"/>
    </location>
</feature>
<evidence type="ECO:0000256" key="6">
    <source>
        <dbReference type="SAM" id="Phobius"/>
    </source>
</evidence>
<dbReference type="InterPro" id="IPR012809">
    <property type="entry name" value="ECF_CbiQ"/>
</dbReference>
<keyword evidence="8" id="KW-1185">Reference proteome</keyword>
<keyword evidence="2" id="KW-1003">Cell membrane</keyword>
<gene>
    <name evidence="7" type="ORF">SAMN05660742_10970</name>
</gene>
<evidence type="ECO:0000256" key="1">
    <source>
        <dbReference type="ARBA" id="ARBA00004651"/>
    </source>
</evidence>
<evidence type="ECO:0000256" key="5">
    <source>
        <dbReference type="ARBA" id="ARBA00023136"/>
    </source>
</evidence>
<name>A0A1H6ZRQ9_9FIRM</name>
<keyword evidence="4 6" id="KW-1133">Transmembrane helix</keyword>
<evidence type="ECO:0000256" key="3">
    <source>
        <dbReference type="ARBA" id="ARBA00022692"/>
    </source>
</evidence>
<evidence type="ECO:0000313" key="8">
    <source>
        <dbReference type="Proteomes" id="UP000199662"/>
    </source>
</evidence>
<dbReference type="PANTHER" id="PTHR34857">
    <property type="entry name" value="SLL0384 PROTEIN"/>
    <property type="match status" value="1"/>
</dbReference>
<dbReference type="InterPro" id="IPR003339">
    <property type="entry name" value="ABC/ECF_trnsptr_transmembrane"/>
</dbReference>
<dbReference type="CDD" id="cd16914">
    <property type="entry name" value="EcfT"/>
    <property type="match status" value="1"/>
</dbReference>
<evidence type="ECO:0000256" key="4">
    <source>
        <dbReference type="ARBA" id="ARBA00022989"/>
    </source>
</evidence>
<dbReference type="NCBIfam" id="TIGR02454">
    <property type="entry name" value="ECF_T_CbiQ"/>
    <property type="match status" value="1"/>
</dbReference>
<organism evidence="7 8">
    <name type="scientific">Propionispira arboris</name>
    <dbReference type="NCBI Taxonomy" id="84035"/>
    <lineage>
        <taxon>Bacteria</taxon>
        <taxon>Bacillati</taxon>
        <taxon>Bacillota</taxon>
        <taxon>Negativicutes</taxon>
        <taxon>Selenomonadales</taxon>
        <taxon>Selenomonadaceae</taxon>
        <taxon>Propionispira</taxon>
    </lineage>
</organism>
<protein>
    <submittedName>
        <fullName evidence="7">Cobalt/nickel transport system permease protein</fullName>
    </submittedName>
</protein>
<dbReference type="STRING" id="84035.SAMN05660742_10970"/>
<dbReference type="Proteomes" id="UP000199662">
    <property type="component" value="Unassembled WGS sequence"/>
</dbReference>
<dbReference type="GO" id="GO:0006824">
    <property type="term" value="P:cobalt ion transport"/>
    <property type="evidence" value="ECO:0007669"/>
    <property type="project" value="InterPro"/>
</dbReference>
<evidence type="ECO:0000256" key="2">
    <source>
        <dbReference type="ARBA" id="ARBA00022475"/>
    </source>
</evidence>
<feature type="transmembrane region" description="Helical" evidence="6">
    <location>
        <begin position="204"/>
        <end position="224"/>
    </location>
</feature>
<dbReference type="GO" id="GO:0043190">
    <property type="term" value="C:ATP-binding cassette (ABC) transporter complex"/>
    <property type="evidence" value="ECO:0007669"/>
    <property type="project" value="InterPro"/>
</dbReference>
<proteinExistence type="predicted"/>
<feature type="transmembrane region" description="Helical" evidence="6">
    <location>
        <begin position="165"/>
        <end position="184"/>
    </location>
</feature>
<dbReference type="Pfam" id="PF02361">
    <property type="entry name" value="CbiQ"/>
    <property type="match status" value="1"/>
</dbReference>
<feature type="transmembrane region" description="Helical" evidence="6">
    <location>
        <begin position="139"/>
        <end position="158"/>
    </location>
</feature>
<accession>A0A1H6ZRQ9</accession>
<reference evidence="7 8" key="1">
    <citation type="submission" date="2016-10" db="EMBL/GenBank/DDBJ databases">
        <authorList>
            <person name="de Groot N.N."/>
        </authorList>
    </citation>
    <scope>NUCLEOTIDE SEQUENCE [LARGE SCALE GENOMIC DNA]</scope>
    <source>
        <strain evidence="7 8">DSM 2179</strain>
    </source>
</reference>
<dbReference type="AlphaFoldDB" id="A0A1H6ZRQ9"/>
<keyword evidence="5 6" id="KW-0472">Membrane</keyword>
<dbReference type="EMBL" id="FNZK01000009">
    <property type="protein sequence ID" value="SEJ51465.1"/>
    <property type="molecule type" value="Genomic_DNA"/>
</dbReference>
<sequence length="316" mass="35749">MNRLDLPAWLQSNDTIRLPAVTHSWKPHNYLEKTLKKIHAILSEDNRSVLNNQDGLLQKLEPHMKVTGLLTVILLAALTQNLVFLIMLNSIILFAALQSRIRLGDYFVRIWLPIFFFTGIAVLPGIINWVTPGDPLYTIYSNLTFSGHFFTLPAELTITRQGVKSALFVILRSAASLGIAMLLIKTTRWSVLTKVLAKYGLSNIIVTILDMTYRYIYLFLFIFMDYVLGRKSRLVGLETQSSKIAWIGGTISDFLRITLEYSQDIQYALESRGYTGIYYAEAKGPLHLIDFGFAAAIIILGCYAYGGINHVWIFSL</sequence>
<evidence type="ECO:0000313" key="7">
    <source>
        <dbReference type="EMBL" id="SEJ51465.1"/>
    </source>
</evidence>
<feature type="transmembrane region" description="Helical" evidence="6">
    <location>
        <begin position="106"/>
        <end position="127"/>
    </location>
</feature>